<accession>C0C1B6</accession>
<keyword evidence="1" id="KW-0812">Transmembrane</keyword>
<evidence type="ECO:0000256" key="1">
    <source>
        <dbReference type="SAM" id="Phobius"/>
    </source>
</evidence>
<protein>
    <submittedName>
        <fullName evidence="2">Uncharacterized protein</fullName>
    </submittedName>
</protein>
<reference evidence="2" key="1">
    <citation type="submission" date="2009-02" db="EMBL/GenBank/DDBJ databases">
        <authorList>
            <person name="Fulton L."/>
            <person name="Clifton S."/>
            <person name="Fulton B."/>
            <person name="Xu J."/>
            <person name="Minx P."/>
            <person name="Pepin K.H."/>
            <person name="Johnson M."/>
            <person name="Bhonagiri V."/>
            <person name="Nash W.E."/>
            <person name="Mardis E.R."/>
            <person name="Wilson R.K."/>
        </authorList>
    </citation>
    <scope>NUCLEOTIDE SEQUENCE [LARGE SCALE GENOMIC DNA]</scope>
    <source>
        <strain evidence="2">DSM 15053</strain>
    </source>
</reference>
<proteinExistence type="predicted"/>
<dbReference type="Proteomes" id="UP000004893">
    <property type="component" value="Unassembled WGS sequence"/>
</dbReference>
<keyword evidence="3" id="KW-1185">Reference proteome</keyword>
<evidence type="ECO:0000313" key="3">
    <source>
        <dbReference type="Proteomes" id="UP000004893"/>
    </source>
</evidence>
<dbReference type="EMBL" id="ABYI02000022">
    <property type="protein sequence ID" value="EEG73929.1"/>
    <property type="molecule type" value="Genomic_DNA"/>
</dbReference>
<keyword evidence="1" id="KW-1133">Transmembrane helix</keyword>
<feature type="transmembrane region" description="Helical" evidence="1">
    <location>
        <begin position="14"/>
        <end position="37"/>
    </location>
</feature>
<sequence>MLHFSVYLPDFLCILSNVSISLAVSFVKLFVICLILCRF</sequence>
<gene>
    <name evidence="2" type="ORF">CLOHYLEM_05934</name>
</gene>
<dbReference type="STRING" id="553973.CLOHYLEM_05934"/>
<dbReference type="HOGENOM" id="CLU_3307367_0_0_9"/>
<reference evidence="2" key="2">
    <citation type="submission" date="2013-06" db="EMBL/GenBank/DDBJ databases">
        <title>Draft genome sequence of Clostridium hylemonae (DSM 15053).</title>
        <authorList>
            <person name="Sudarsanam P."/>
            <person name="Ley R."/>
            <person name="Guruge J."/>
            <person name="Turnbaugh P.J."/>
            <person name="Mahowald M."/>
            <person name="Liep D."/>
            <person name="Gordon J."/>
        </authorList>
    </citation>
    <scope>NUCLEOTIDE SEQUENCE</scope>
    <source>
        <strain evidence="2">DSM 15053</strain>
    </source>
</reference>
<evidence type="ECO:0000313" key="2">
    <source>
        <dbReference type="EMBL" id="EEG73929.1"/>
    </source>
</evidence>
<name>C0C1B6_9FIRM</name>
<dbReference type="AlphaFoldDB" id="C0C1B6"/>
<comment type="caution">
    <text evidence="2">The sequence shown here is derived from an EMBL/GenBank/DDBJ whole genome shotgun (WGS) entry which is preliminary data.</text>
</comment>
<organism evidence="2 3">
    <name type="scientific">[Clostridium] hylemonae DSM 15053</name>
    <dbReference type="NCBI Taxonomy" id="553973"/>
    <lineage>
        <taxon>Bacteria</taxon>
        <taxon>Bacillati</taxon>
        <taxon>Bacillota</taxon>
        <taxon>Clostridia</taxon>
        <taxon>Lachnospirales</taxon>
        <taxon>Lachnospiraceae</taxon>
    </lineage>
</organism>
<keyword evidence="1" id="KW-0472">Membrane</keyword>